<feature type="region of interest" description="Disordered" evidence="1">
    <location>
        <begin position="74"/>
        <end position="94"/>
    </location>
</feature>
<gene>
    <name evidence="2" type="ORF">K435DRAFT_851696</name>
</gene>
<dbReference type="Proteomes" id="UP000297245">
    <property type="component" value="Unassembled WGS sequence"/>
</dbReference>
<organism evidence="2 3">
    <name type="scientific">Dendrothele bispora (strain CBS 962.96)</name>
    <dbReference type="NCBI Taxonomy" id="1314807"/>
    <lineage>
        <taxon>Eukaryota</taxon>
        <taxon>Fungi</taxon>
        <taxon>Dikarya</taxon>
        <taxon>Basidiomycota</taxon>
        <taxon>Agaricomycotina</taxon>
        <taxon>Agaricomycetes</taxon>
        <taxon>Agaricomycetidae</taxon>
        <taxon>Agaricales</taxon>
        <taxon>Agaricales incertae sedis</taxon>
        <taxon>Dendrothele</taxon>
    </lineage>
</organism>
<sequence length="293" mass="32584">MGGQNNETDVGLPVEYSFLDAGGTQHNDDIINYSLTFNLNNAHSTSSPSLTLQHRYELRLYISASTTRRVRAIDETRKNASPTERPTEQLDLHGPPAKLHHVAGALGEVHARRSLDRLRWNATGTQRMEIPSGDERLKGRRPFPLWLQITALEGQKTTAVLTAQKPRMQLVLQIKSLGVSLCMDPATPDTSVPEFTQGSDPQSLGSEYVPVEDILQKKIVLHHFAYHRLPHVSTEYEVKIPGDHNISAVEHAELSDDRLSKRPSATPVRFQRQSEASARDLLPHAGTLGDSDE</sequence>
<accession>A0A4S8MMS7</accession>
<evidence type="ECO:0000313" key="2">
    <source>
        <dbReference type="EMBL" id="THV03574.1"/>
    </source>
</evidence>
<reference evidence="2 3" key="1">
    <citation type="journal article" date="2019" name="Nat. Ecol. Evol.">
        <title>Megaphylogeny resolves global patterns of mushroom evolution.</title>
        <authorList>
            <person name="Varga T."/>
            <person name="Krizsan K."/>
            <person name="Foldi C."/>
            <person name="Dima B."/>
            <person name="Sanchez-Garcia M."/>
            <person name="Sanchez-Ramirez S."/>
            <person name="Szollosi G.J."/>
            <person name="Szarkandi J.G."/>
            <person name="Papp V."/>
            <person name="Albert L."/>
            <person name="Andreopoulos W."/>
            <person name="Angelini C."/>
            <person name="Antonin V."/>
            <person name="Barry K.W."/>
            <person name="Bougher N.L."/>
            <person name="Buchanan P."/>
            <person name="Buyck B."/>
            <person name="Bense V."/>
            <person name="Catcheside P."/>
            <person name="Chovatia M."/>
            <person name="Cooper J."/>
            <person name="Damon W."/>
            <person name="Desjardin D."/>
            <person name="Finy P."/>
            <person name="Geml J."/>
            <person name="Haridas S."/>
            <person name="Hughes K."/>
            <person name="Justo A."/>
            <person name="Karasinski D."/>
            <person name="Kautmanova I."/>
            <person name="Kiss B."/>
            <person name="Kocsube S."/>
            <person name="Kotiranta H."/>
            <person name="LaButti K.M."/>
            <person name="Lechner B.E."/>
            <person name="Liimatainen K."/>
            <person name="Lipzen A."/>
            <person name="Lukacs Z."/>
            <person name="Mihaltcheva S."/>
            <person name="Morgado L.N."/>
            <person name="Niskanen T."/>
            <person name="Noordeloos M.E."/>
            <person name="Ohm R.A."/>
            <person name="Ortiz-Santana B."/>
            <person name="Ovrebo C."/>
            <person name="Racz N."/>
            <person name="Riley R."/>
            <person name="Savchenko A."/>
            <person name="Shiryaev A."/>
            <person name="Soop K."/>
            <person name="Spirin V."/>
            <person name="Szebenyi C."/>
            <person name="Tomsovsky M."/>
            <person name="Tulloss R.E."/>
            <person name="Uehling J."/>
            <person name="Grigoriev I.V."/>
            <person name="Vagvolgyi C."/>
            <person name="Papp T."/>
            <person name="Martin F.M."/>
            <person name="Miettinen O."/>
            <person name="Hibbett D.S."/>
            <person name="Nagy L.G."/>
        </authorList>
    </citation>
    <scope>NUCLEOTIDE SEQUENCE [LARGE SCALE GENOMIC DNA]</scope>
    <source>
        <strain evidence="2 3">CBS 962.96</strain>
    </source>
</reference>
<dbReference type="EMBL" id="ML179065">
    <property type="protein sequence ID" value="THV03574.1"/>
    <property type="molecule type" value="Genomic_DNA"/>
</dbReference>
<proteinExistence type="predicted"/>
<feature type="region of interest" description="Disordered" evidence="1">
    <location>
        <begin position="253"/>
        <end position="293"/>
    </location>
</feature>
<protein>
    <submittedName>
        <fullName evidence="2">Uncharacterized protein</fullName>
    </submittedName>
</protein>
<evidence type="ECO:0000256" key="1">
    <source>
        <dbReference type="SAM" id="MobiDB-lite"/>
    </source>
</evidence>
<dbReference type="AlphaFoldDB" id="A0A4S8MMS7"/>
<keyword evidence="3" id="KW-1185">Reference proteome</keyword>
<name>A0A4S8MMS7_DENBC</name>
<evidence type="ECO:0000313" key="3">
    <source>
        <dbReference type="Proteomes" id="UP000297245"/>
    </source>
</evidence>